<evidence type="ECO:0000256" key="10">
    <source>
        <dbReference type="ARBA" id="ARBA00031985"/>
    </source>
</evidence>
<keyword evidence="4" id="KW-0479">Metal-binding</keyword>
<comment type="similarity">
    <text evidence="2">Belongs to the type IA topoisomerase family.</text>
</comment>
<dbReference type="InterPro" id="IPR023406">
    <property type="entry name" value="Topo_IA_AS"/>
</dbReference>
<accession>A0ABS9D975</accession>
<organism evidence="16 17">
    <name type="scientific">Paraglaciecola algarum</name>
    <dbReference type="NCBI Taxonomy" id="3050085"/>
    <lineage>
        <taxon>Bacteria</taxon>
        <taxon>Pseudomonadati</taxon>
        <taxon>Pseudomonadota</taxon>
        <taxon>Gammaproteobacteria</taxon>
        <taxon>Alteromonadales</taxon>
        <taxon>Alteromonadaceae</taxon>
        <taxon>Paraglaciecola</taxon>
    </lineage>
</organism>
<dbReference type="Pfam" id="PF01751">
    <property type="entry name" value="Toprim"/>
    <property type="match status" value="1"/>
</dbReference>
<evidence type="ECO:0000256" key="13">
    <source>
        <dbReference type="SAM" id="MobiDB-lite"/>
    </source>
</evidence>
<dbReference type="EC" id="5.6.2.1" evidence="3"/>
<evidence type="ECO:0000256" key="1">
    <source>
        <dbReference type="ARBA" id="ARBA00000213"/>
    </source>
</evidence>
<dbReference type="PROSITE" id="PS52039">
    <property type="entry name" value="TOPO_IA_2"/>
    <property type="match status" value="1"/>
</dbReference>
<evidence type="ECO:0000256" key="4">
    <source>
        <dbReference type="ARBA" id="ARBA00022723"/>
    </source>
</evidence>
<evidence type="ECO:0000256" key="12">
    <source>
        <dbReference type="ARBA" id="ARBA00032877"/>
    </source>
</evidence>
<evidence type="ECO:0000256" key="7">
    <source>
        <dbReference type="ARBA" id="ARBA00023125"/>
    </source>
</evidence>
<keyword evidence="8" id="KW-0413">Isomerase</keyword>
<dbReference type="Gene3D" id="3.40.50.140">
    <property type="match status" value="1"/>
</dbReference>
<name>A0ABS9D975_9ALTE</name>
<sequence length="664" mass="73999">MRLFIAEKPSLGRAIADVLPKPHKKGDGYINAANGDTVTWCVGHLLEQEQPEAYDPAFKKWSHEHLPIIPQQWQLAVKKKTAKQLAVIRKLVKQADNLIHAGDPDREGQLLVDEVINFLGVTGSKKNSIQRLLINDLNPSAVKQSLNKLRSNREFIPLSTSALARSRADWLYGINLTRAYTLQGQKVGYKGVLSVGRVQTPLLGLVVRRDIAIEAFVSKPFYEVWSWLETQKSQTEKGETFKAKWQPSEQCSKYLDEQGRNLSQALAQNVAGRISEQPASVKNLKREHKKQAAPLPYNLSALQIDASKAFGLSAKQVLDICQGLYERHKLITYPRSDCRYLPLSHFNQAAKVQSAILANSQDLGQQGKLLSQTEYDLTLKSKAWNDKKVDAHHAIIPTQKVSNNLSGNDAKVYGLISRNYLAQFLSTHEFYAVRVEVEIGTGLFVAVAKELINQGWKSIFIQGRNKNNAQDNPNKDDDPQQLLPSLQQGQALKSLQAEVLEKHTSPPKHYTDASLLAAMTGISAHVTDPQLRNILRDTDGLGTEATRAGIIELLFSRGFLSRNGKTITATLTGRSLIESLPEIATYPDMTARWESELSAISEGKSQYKTLMMPLEQQLTDLVIQSREVTPQGLAGLGKSSFSKKRRPASKRKYATKKPKTVDRC</sequence>
<dbReference type="InterPro" id="IPR003602">
    <property type="entry name" value="Topo_IA_DNA-bd_dom"/>
</dbReference>
<dbReference type="PROSITE" id="PS50880">
    <property type="entry name" value="TOPRIM"/>
    <property type="match status" value="1"/>
</dbReference>
<dbReference type="SMART" id="SM00436">
    <property type="entry name" value="TOP1Bc"/>
    <property type="match status" value="1"/>
</dbReference>
<evidence type="ECO:0000256" key="2">
    <source>
        <dbReference type="ARBA" id="ARBA00009446"/>
    </source>
</evidence>
<gene>
    <name evidence="16" type="ORF">L0668_10630</name>
</gene>
<dbReference type="InterPro" id="IPR034144">
    <property type="entry name" value="TOPRIM_TopoIII"/>
</dbReference>
<comment type="catalytic activity">
    <reaction evidence="1">
        <text>ATP-independent breakage of single-stranded DNA, followed by passage and rejoining.</text>
        <dbReference type="EC" id="5.6.2.1"/>
    </reaction>
</comment>
<dbReference type="CDD" id="cd00186">
    <property type="entry name" value="TOP1Ac"/>
    <property type="match status" value="1"/>
</dbReference>
<dbReference type="Gene3D" id="1.10.460.10">
    <property type="entry name" value="Topoisomerase I, domain 2"/>
    <property type="match status" value="1"/>
</dbReference>
<dbReference type="NCBIfam" id="TIGR01056">
    <property type="entry name" value="topB"/>
    <property type="match status" value="1"/>
</dbReference>
<dbReference type="NCBIfam" id="NF005829">
    <property type="entry name" value="PRK07726.1"/>
    <property type="match status" value="1"/>
</dbReference>
<evidence type="ECO:0000259" key="14">
    <source>
        <dbReference type="PROSITE" id="PS50880"/>
    </source>
</evidence>
<dbReference type="RefSeq" id="WP_235312441.1">
    <property type="nucleotide sequence ID" value="NZ_JAKGAS010000005.1"/>
</dbReference>
<dbReference type="Pfam" id="PF01131">
    <property type="entry name" value="Topoisom_bac"/>
    <property type="match status" value="1"/>
</dbReference>
<dbReference type="InterPro" id="IPR023405">
    <property type="entry name" value="Topo_IA_core_domain"/>
</dbReference>
<dbReference type="PRINTS" id="PR00417">
    <property type="entry name" value="PRTPISMRASEI"/>
</dbReference>
<dbReference type="InterPro" id="IPR005738">
    <property type="entry name" value="TopoIII"/>
</dbReference>
<evidence type="ECO:0000256" key="9">
    <source>
        <dbReference type="ARBA" id="ARBA00030003"/>
    </source>
</evidence>
<dbReference type="PANTHER" id="PTHR11390:SF21">
    <property type="entry name" value="DNA TOPOISOMERASE 3-ALPHA"/>
    <property type="match status" value="1"/>
</dbReference>
<comment type="caution">
    <text evidence="16">The sequence shown here is derived from an EMBL/GenBank/DDBJ whole genome shotgun (WGS) entry which is preliminary data.</text>
</comment>
<keyword evidence="5" id="KW-0460">Magnesium</keyword>
<dbReference type="EMBL" id="JAKGAS010000005">
    <property type="protein sequence ID" value="MCF2948563.1"/>
    <property type="molecule type" value="Genomic_DNA"/>
</dbReference>
<feature type="domain" description="Toprim" evidence="14">
    <location>
        <begin position="1"/>
        <end position="134"/>
    </location>
</feature>
<dbReference type="InterPro" id="IPR013824">
    <property type="entry name" value="Topo_IA_cen_sub1"/>
</dbReference>
<evidence type="ECO:0000256" key="8">
    <source>
        <dbReference type="ARBA" id="ARBA00023235"/>
    </source>
</evidence>
<dbReference type="Proteomes" id="UP001521137">
    <property type="component" value="Unassembled WGS sequence"/>
</dbReference>
<dbReference type="InterPro" id="IPR013826">
    <property type="entry name" value="Topo_IA_cen_sub3"/>
</dbReference>
<dbReference type="CDD" id="cd03362">
    <property type="entry name" value="TOPRIM_TopoIA_TopoIII"/>
    <property type="match status" value="1"/>
</dbReference>
<dbReference type="Gene3D" id="1.10.290.10">
    <property type="entry name" value="Topoisomerase I, domain 4"/>
    <property type="match status" value="1"/>
</dbReference>
<dbReference type="InterPro" id="IPR006171">
    <property type="entry name" value="TOPRIM_dom"/>
</dbReference>
<dbReference type="InterPro" id="IPR003601">
    <property type="entry name" value="Topo_IA_2"/>
</dbReference>
<evidence type="ECO:0000259" key="15">
    <source>
        <dbReference type="PROSITE" id="PS52039"/>
    </source>
</evidence>
<evidence type="ECO:0000256" key="11">
    <source>
        <dbReference type="ARBA" id="ARBA00032235"/>
    </source>
</evidence>
<dbReference type="Gene3D" id="2.70.20.10">
    <property type="entry name" value="Topoisomerase I, domain 3"/>
    <property type="match status" value="1"/>
</dbReference>
<dbReference type="PANTHER" id="PTHR11390">
    <property type="entry name" value="PROKARYOTIC DNA TOPOISOMERASE"/>
    <property type="match status" value="1"/>
</dbReference>
<protein>
    <recommendedName>
        <fullName evidence="3">DNA topoisomerase</fullName>
        <ecNumber evidence="3">5.6.2.1</ecNumber>
    </recommendedName>
    <alternativeName>
        <fullName evidence="12">Omega-protein</fullName>
    </alternativeName>
    <alternativeName>
        <fullName evidence="11">Relaxing enzyme</fullName>
    </alternativeName>
    <alternativeName>
        <fullName evidence="9">Swivelase</fullName>
    </alternativeName>
    <alternativeName>
        <fullName evidence="10">Untwisting enzyme</fullName>
    </alternativeName>
</protein>
<dbReference type="SMART" id="SM00437">
    <property type="entry name" value="TOP1Ac"/>
    <property type="match status" value="1"/>
</dbReference>
<dbReference type="PROSITE" id="PS00396">
    <property type="entry name" value="TOPO_IA_1"/>
    <property type="match status" value="1"/>
</dbReference>
<keyword evidence="6" id="KW-0799">Topoisomerase</keyword>
<evidence type="ECO:0000313" key="16">
    <source>
        <dbReference type="EMBL" id="MCF2948563.1"/>
    </source>
</evidence>
<feature type="domain" description="Topo IA-type catalytic" evidence="15">
    <location>
        <begin position="155"/>
        <end position="622"/>
    </location>
</feature>
<keyword evidence="7" id="KW-0238">DNA-binding</keyword>
<dbReference type="InterPro" id="IPR000380">
    <property type="entry name" value="Topo_IA"/>
</dbReference>
<dbReference type="InterPro" id="IPR013497">
    <property type="entry name" value="Topo_IA_cen"/>
</dbReference>
<dbReference type="SMART" id="SM00493">
    <property type="entry name" value="TOPRIM"/>
    <property type="match status" value="1"/>
</dbReference>
<feature type="region of interest" description="Disordered" evidence="13">
    <location>
        <begin position="634"/>
        <end position="664"/>
    </location>
</feature>
<evidence type="ECO:0000256" key="3">
    <source>
        <dbReference type="ARBA" id="ARBA00012891"/>
    </source>
</evidence>
<keyword evidence="17" id="KW-1185">Reference proteome</keyword>
<feature type="compositionally biased region" description="Basic residues" evidence="13">
    <location>
        <begin position="641"/>
        <end position="658"/>
    </location>
</feature>
<dbReference type="InterPro" id="IPR013825">
    <property type="entry name" value="Topo_IA_cen_sub2"/>
</dbReference>
<proteinExistence type="inferred from homology"/>
<evidence type="ECO:0000256" key="6">
    <source>
        <dbReference type="ARBA" id="ARBA00023029"/>
    </source>
</evidence>
<evidence type="ECO:0000256" key="5">
    <source>
        <dbReference type="ARBA" id="ARBA00022842"/>
    </source>
</evidence>
<dbReference type="SUPFAM" id="SSF56712">
    <property type="entry name" value="Prokaryotic type I DNA topoisomerase"/>
    <property type="match status" value="1"/>
</dbReference>
<evidence type="ECO:0000313" key="17">
    <source>
        <dbReference type="Proteomes" id="UP001521137"/>
    </source>
</evidence>
<reference evidence="16 17" key="1">
    <citation type="submission" date="2022-01" db="EMBL/GenBank/DDBJ databases">
        <title>Paraglaciecola sp. G1-23.</title>
        <authorList>
            <person name="Jin M.S."/>
            <person name="Han D.M."/>
            <person name="Kim H.M."/>
            <person name="Jeon C.O."/>
        </authorList>
    </citation>
    <scope>NUCLEOTIDE SEQUENCE [LARGE SCALE GENOMIC DNA]</scope>
    <source>
        <strain evidence="16 17">G1-23</strain>
    </source>
</reference>